<reference evidence="2" key="1">
    <citation type="submission" date="2016-10" db="EMBL/GenBank/DDBJ databases">
        <title>Sequence of Gallionella enrichment culture.</title>
        <authorList>
            <person name="Poehlein A."/>
            <person name="Muehling M."/>
            <person name="Daniel R."/>
        </authorList>
    </citation>
    <scope>NUCLEOTIDE SEQUENCE</scope>
</reference>
<keyword evidence="1" id="KW-0812">Transmembrane</keyword>
<feature type="transmembrane region" description="Helical" evidence="1">
    <location>
        <begin position="190"/>
        <end position="209"/>
    </location>
</feature>
<feature type="transmembrane region" description="Helical" evidence="1">
    <location>
        <begin position="90"/>
        <end position="112"/>
    </location>
</feature>
<accession>A0A1J5RAX4</accession>
<keyword evidence="1" id="KW-1133">Transmembrane helix</keyword>
<evidence type="ECO:0000313" key="2">
    <source>
        <dbReference type="EMBL" id="OIQ93222.1"/>
    </source>
</evidence>
<gene>
    <name evidence="2" type="ORF">GALL_248370</name>
</gene>
<feature type="transmembrane region" description="Helical" evidence="1">
    <location>
        <begin position="124"/>
        <end position="141"/>
    </location>
</feature>
<proteinExistence type="predicted"/>
<comment type="caution">
    <text evidence="2">The sequence shown here is derived from an EMBL/GenBank/DDBJ whole genome shotgun (WGS) entry which is preliminary data.</text>
</comment>
<evidence type="ECO:0000256" key="1">
    <source>
        <dbReference type="SAM" id="Phobius"/>
    </source>
</evidence>
<dbReference type="AlphaFoldDB" id="A0A1J5RAX4"/>
<protein>
    <submittedName>
        <fullName evidence="2">Uncharacterized protein</fullName>
    </submittedName>
</protein>
<organism evidence="2">
    <name type="scientific">mine drainage metagenome</name>
    <dbReference type="NCBI Taxonomy" id="410659"/>
    <lineage>
        <taxon>unclassified sequences</taxon>
        <taxon>metagenomes</taxon>
        <taxon>ecological metagenomes</taxon>
    </lineage>
</organism>
<keyword evidence="1" id="KW-0472">Membrane</keyword>
<dbReference type="EMBL" id="MLJW01000212">
    <property type="protein sequence ID" value="OIQ93222.1"/>
    <property type="molecule type" value="Genomic_DNA"/>
</dbReference>
<sequence>MKQQLTQQQIDELFAFCRKHYVHYYDVQLELVDHLANAIEEKMNADKNICFEKALSEVHASFGYKGFAGVVEAKGTSLYNKNKQLRLNLFFKYFTIPKIAFTLFLIAFFMFIGSVVPQNNLSNASAVIALVFILFEIFIAVKSFRIFKKVSKKLLLISSRYQQNFFSFLALQFLAQFVRFSDKYTLSITSYYFFSFIIGLMIVATLSYYDLCKKLLDISHEQYPQAFVS</sequence>
<name>A0A1J5RAX4_9ZZZZ</name>